<dbReference type="STRING" id="84698.SAMN04488528_1009149"/>
<dbReference type="InterPro" id="IPR005467">
    <property type="entry name" value="His_kinase_dom"/>
</dbReference>
<keyword evidence="14" id="KW-0175">Coiled coil</keyword>
<evidence type="ECO:0000256" key="11">
    <source>
        <dbReference type="ARBA" id="ARBA00022989"/>
    </source>
</evidence>
<dbReference type="InterPro" id="IPR003594">
    <property type="entry name" value="HATPase_dom"/>
</dbReference>
<dbReference type="Pfam" id="PF00672">
    <property type="entry name" value="HAMP"/>
    <property type="match status" value="1"/>
</dbReference>
<evidence type="ECO:0000259" key="17">
    <source>
        <dbReference type="PROSITE" id="PS50885"/>
    </source>
</evidence>
<comment type="subcellular location">
    <subcellularLocation>
        <location evidence="2">Cell membrane</location>
        <topology evidence="2">Multi-pass membrane protein</topology>
    </subcellularLocation>
</comment>
<comment type="catalytic activity">
    <reaction evidence="1">
        <text>ATP + protein L-histidine = ADP + protein N-phospho-L-histidine.</text>
        <dbReference type="EC" id="2.7.13.3"/>
    </reaction>
</comment>
<dbReference type="EC" id="2.7.13.3" evidence="3"/>
<evidence type="ECO:0000259" key="16">
    <source>
        <dbReference type="PROSITE" id="PS50109"/>
    </source>
</evidence>
<keyword evidence="5" id="KW-0597">Phosphoprotein</keyword>
<evidence type="ECO:0000256" key="8">
    <source>
        <dbReference type="ARBA" id="ARBA00022741"/>
    </source>
</evidence>
<sequence>MKFWQRIYVFSLILFILTFNLAGILIIDKIHDENLRREVNRCLSEHLSIYSGINLSIPINDILRRYSRNISSDKEVLYNAINDYYNKNNDKSIYIELLDKDNKSVFSNITFKLPEDREEIKSLSANKRQYLIRDIDNKSYIFISNSISMNNNEYTFTYARNISEVYDERKTQYTFFFKIDIVVSLIFMVFMYFISRHITKPIKNLIDATKRISKGNFSEKVEVKSRDEVSLLAENFNSMAQVVDEKINELEKNNNEKQRFIDNLTHELKTPLTSIIGYADLLRTTKYNEESFIDGLDFIYKEGKRLEELSFKLMDLILLKNEDFKLKNEHIKNIVLDVEESLRPKLYEKNISLTLQGDDFQMRMENDLMKVLISNLVVNAIKASDIDSKLDIYINKDNYQVEIKDYGMGIPKEHLDKIFEPFYMVDRARTRANNGAGLGLSICKRIMDIHSGSIKVRSEVNKGTSIKLIFNIDKGGDLSDEI</sequence>
<evidence type="ECO:0000256" key="10">
    <source>
        <dbReference type="ARBA" id="ARBA00022840"/>
    </source>
</evidence>
<keyword evidence="7 15" id="KW-0812">Transmembrane</keyword>
<dbReference type="GO" id="GO:0005524">
    <property type="term" value="F:ATP binding"/>
    <property type="evidence" value="ECO:0007669"/>
    <property type="project" value="UniProtKB-KW"/>
</dbReference>
<proteinExistence type="predicted"/>
<evidence type="ECO:0000256" key="12">
    <source>
        <dbReference type="ARBA" id="ARBA00023012"/>
    </source>
</evidence>
<dbReference type="InterPro" id="IPR004358">
    <property type="entry name" value="Sig_transdc_His_kin-like_C"/>
</dbReference>
<dbReference type="CDD" id="cd06225">
    <property type="entry name" value="HAMP"/>
    <property type="match status" value="1"/>
</dbReference>
<dbReference type="PRINTS" id="PR00344">
    <property type="entry name" value="BCTRLSENSOR"/>
</dbReference>
<keyword evidence="6" id="KW-0808">Transferase</keyword>
<dbReference type="SUPFAM" id="SSF55874">
    <property type="entry name" value="ATPase domain of HSP90 chaperone/DNA topoisomerase II/histidine kinase"/>
    <property type="match status" value="1"/>
</dbReference>
<keyword evidence="8" id="KW-0547">Nucleotide-binding</keyword>
<feature type="domain" description="HAMP" evidence="17">
    <location>
        <begin position="196"/>
        <end position="248"/>
    </location>
</feature>
<feature type="transmembrane region" description="Helical" evidence="15">
    <location>
        <begin position="6"/>
        <end position="27"/>
    </location>
</feature>
<dbReference type="Gene3D" id="6.10.340.10">
    <property type="match status" value="1"/>
</dbReference>
<evidence type="ECO:0000256" key="5">
    <source>
        <dbReference type="ARBA" id="ARBA00022553"/>
    </source>
</evidence>
<dbReference type="InterPro" id="IPR036890">
    <property type="entry name" value="HATPase_C_sf"/>
</dbReference>
<dbReference type="CDD" id="cd00075">
    <property type="entry name" value="HATPase"/>
    <property type="match status" value="1"/>
</dbReference>
<evidence type="ECO:0000256" key="3">
    <source>
        <dbReference type="ARBA" id="ARBA00012438"/>
    </source>
</evidence>
<evidence type="ECO:0000256" key="15">
    <source>
        <dbReference type="SAM" id="Phobius"/>
    </source>
</evidence>
<dbReference type="Proteomes" id="UP000198619">
    <property type="component" value="Unassembled WGS sequence"/>
</dbReference>
<dbReference type="SMART" id="SM00388">
    <property type="entry name" value="HisKA"/>
    <property type="match status" value="1"/>
</dbReference>
<dbReference type="InterPro" id="IPR050398">
    <property type="entry name" value="HssS/ArlS-like"/>
</dbReference>
<organism evidence="18 19">
    <name type="scientific">Clostridium frigidicarnis</name>
    <dbReference type="NCBI Taxonomy" id="84698"/>
    <lineage>
        <taxon>Bacteria</taxon>
        <taxon>Bacillati</taxon>
        <taxon>Bacillota</taxon>
        <taxon>Clostridia</taxon>
        <taxon>Eubacteriales</taxon>
        <taxon>Clostridiaceae</taxon>
        <taxon>Clostridium</taxon>
    </lineage>
</organism>
<accession>A0A1I0XT08</accession>
<dbReference type="PROSITE" id="PS50109">
    <property type="entry name" value="HIS_KIN"/>
    <property type="match status" value="1"/>
</dbReference>
<dbReference type="InterPro" id="IPR003660">
    <property type="entry name" value="HAMP_dom"/>
</dbReference>
<protein>
    <recommendedName>
        <fullName evidence="3">histidine kinase</fullName>
        <ecNumber evidence="3">2.7.13.3</ecNumber>
    </recommendedName>
</protein>
<dbReference type="GO" id="GO:0000155">
    <property type="term" value="F:phosphorelay sensor kinase activity"/>
    <property type="evidence" value="ECO:0007669"/>
    <property type="project" value="InterPro"/>
</dbReference>
<keyword evidence="12" id="KW-0902">Two-component regulatory system</keyword>
<evidence type="ECO:0000313" key="19">
    <source>
        <dbReference type="Proteomes" id="UP000198619"/>
    </source>
</evidence>
<keyword evidence="10" id="KW-0067">ATP-binding</keyword>
<dbReference type="Gene3D" id="1.10.287.130">
    <property type="match status" value="1"/>
</dbReference>
<feature type="transmembrane region" description="Helical" evidence="15">
    <location>
        <begin position="175"/>
        <end position="194"/>
    </location>
</feature>
<dbReference type="InterPro" id="IPR036097">
    <property type="entry name" value="HisK_dim/P_sf"/>
</dbReference>
<dbReference type="EMBL" id="FOKI01000009">
    <property type="protein sequence ID" value="SFB04044.1"/>
    <property type="molecule type" value="Genomic_DNA"/>
</dbReference>
<dbReference type="OrthoDB" id="9786919at2"/>
<evidence type="ECO:0000256" key="2">
    <source>
        <dbReference type="ARBA" id="ARBA00004651"/>
    </source>
</evidence>
<dbReference type="FunFam" id="3.30.565.10:FF:000006">
    <property type="entry name" value="Sensor histidine kinase WalK"/>
    <property type="match status" value="1"/>
</dbReference>
<dbReference type="CDD" id="cd00082">
    <property type="entry name" value="HisKA"/>
    <property type="match status" value="1"/>
</dbReference>
<keyword evidence="4" id="KW-1003">Cell membrane</keyword>
<keyword evidence="13 15" id="KW-0472">Membrane</keyword>
<dbReference type="Pfam" id="PF00512">
    <property type="entry name" value="HisKA"/>
    <property type="match status" value="1"/>
</dbReference>
<name>A0A1I0XT08_9CLOT</name>
<evidence type="ECO:0000256" key="4">
    <source>
        <dbReference type="ARBA" id="ARBA00022475"/>
    </source>
</evidence>
<feature type="domain" description="Histidine kinase" evidence="16">
    <location>
        <begin position="263"/>
        <end position="474"/>
    </location>
</feature>
<dbReference type="SMART" id="SM00387">
    <property type="entry name" value="HATPase_c"/>
    <property type="match status" value="1"/>
</dbReference>
<dbReference type="Gene3D" id="3.30.565.10">
    <property type="entry name" value="Histidine kinase-like ATPase, C-terminal domain"/>
    <property type="match status" value="1"/>
</dbReference>
<keyword evidence="9 18" id="KW-0418">Kinase</keyword>
<evidence type="ECO:0000256" key="14">
    <source>
        <dbReference type="SAM" id="Coils"/>
    </source>
</evidence>
<dbReference type="Pfam" id="PF02518">
    <property type="entry name" value="HATPase_c"/>
    <property type="match status" value="1"/>
</dbReference>
<dbReference type="GO" id="GO:0005886">
    <property type="term" value="C:plasma membrane"/>
    <property type="evidence" value="ECO:0007669"/>
    <property type="project" value="UniProtKB-SubCell"/>
</dbReference>
<dbReference type="InterPro" id="IPR003661">
    <property type="entry name" value="HisK_dim/P_dom"/>
</dbReference>
<dbReference type="SUPFAM" id="SSF47384">
    <property type="entry name" value="Homodimeric domain of signal transducing histidine kinase"/>
    <property type="match status" value="1"/>
</dbReference>
<dbReference type="RefSeq" id="WP_090040356.1">
    <property type="nucleotide sequence ID" value="NZ_FOKI01000009.1"/>
</dbReference>
<gene>
    <name evidence="18" type="ORF">SAMN04488528_1009149</name>
</gene>
<evidence type="ECO:0000313" key="18">
    <source>
        <dbReference type="EMBL" id="SFB04044.1"/>
    </source>
</evidence>
<dbReference type="AlphaFoldDB" id="A0A1I0XT08"/>
<evidence type="ECO:0000256" key="1">
    <source>
        <dbReference type="ARBA" id="ARBA00000085"/>
    </source>
</evidence>
<feature type="coiled-coil region" evidence="14">
    <location>
        <begin position="233"/>
        <end position="267"/>
    </location>
</feature>
<dbReference type="SMART" id="SM00304">
    <property type="entry name" value="HAMP"/>
    <property type="match status" value="1"/>
</dbReference>
<dbReference type="PROSITE" id="PS50885">
    <property type="entry name" value="HAMP"/>
    <property type="match status" value="1"/>
</dbReference>
<evidence type="ECO:0000256" key="13">
    <source>
        <dbReference type="ARBA" id="ARBA00023136"/>
    </source>
</evidence>
<evidence type="ECO:0000256" key="9">
    <source>
        <dbReference type="ARBA" id="ARBA00022777"/>
    </source>
</evidence>
<dbReference type="PANTHER" id="PTHR45528:SF1">
    <property type="entry name" value="SENSOR HISTIDINE KINASE CPXA"/>
    <property type="match status" value="1"/>
</dbReference>
<dbReference type="SUPFAM" id="SSF158472">
    <property type="entry name" value="HAMP domain-like"/>
    <property type="match status" value="1"/>
</dbReference>
<dbReference type="PANTHER" id="PTHR45528">
    <property type="entry name" value="SENSOR HISTIDINE KINASE CPXA"/>
    <property type="match status" value="1"/>
</dbReference>
<keyword evidence="19" id="KW-1185">Reference proteome</keyword>
<keyword evidence="11 15" id="KW-1133">Transmembrane helix</keyword>
<reference evidence="18 19" key="1">
    <citation type="submission" date="2016-10" db="EMBL/GenBank/DDBJ databases">
        <authorList>
            <person name="de Groot N.N."/>
        </authorList>
    </citation>
    <scope>NUCLEOTIDE SEQUENCE [LARGE SCALE GENOMIC DNA]</scope>
    <source>
        <strain evidence="18 19">DSM 12271</strain>
    </source>
</reference>
<evidence type="ECO:0000256" key="6">
    <source>
        <dbReference type="ARBA" id="ARBA00022679"/>
    </source>
</evidence>
<evidence type="ECO:0000256" key="7">
    <source>
        <dbReference type="ARBA" id="ARBA00022692"/>
    </source>
</evidence>